<dbReference type="SUPFAM" id="SSF88659">
    <property type="entry name" value="Sigma3 and sigma4 domains of RNA polymerase sigma factors"/>
    <property type="match status" value="1"/>
</dbReference>
<keyword evidence="3" id="KW-0731">Sigma factor</keyword>
<dbReference type="Pfam" id="PF04542">
    <property type="entry name" value="Sigma70_r2"/>
    <property type="match status" value="1"/>
</dbReference>
<gene>
    <name evidence="6" type="ORF">Spa11_21670</name>
</gene>
<dbReference type="InterPro" id="IPR036388">
    <property type="entry name" value="WH-like_DNA-bd_sf"/>
</dbReference>
<evidence type="ECO:0000313" key="7">
    <source>
        <dbReference type="Proteomes" id="UP000316426"/>
    </source>
</evidence>
<comment type="similarity">
    <text evidence="1">Belongs to the sigma-70 factor family. ECF subfamily.</text>
</comment>
<dbReference type="AlphaFoldDB" id="A0A518K847"/>
<evidence type="ECO:0000256" key="1">
    <source>
        <dbReference type="ARBA" id="ARBA00010641"/>
    </source>
</evidence>
<dbReference type="NCBIfam" id="TIGR02989">
    <property type="entry name" value="Sig-70_gvs1"/>
    <property type="match status" value="1"/>
</dbReference>
<evidence type="ECO:0000256" key="4">
    <source>
        <dbReference type="ARBA" id="ARBA00023163"/>
    </source>
</evidence>
<reference evidence="6 7" key="1">
    <citation type="submission" date="2019-02" db="EMBL/GenBank/DDBJ databases">
        <title>Deep-cultivation of Planctomycetes and their phenomic and genomic characterization uncovers novel biology.</title>
        <authorList>
            <person name="Wiegand S."/>
            <person name="Jogler M."/>
            <person name="Boedeker C."/>
            <person name="Pinto D."/>
            <person name="Vollmers J."/>
            <person name="Rivas-Marin E."/>
            <person name="Kohn T."/>
            <person name="Peeters S.H."/>
            <person name="Heuer A."/>
            <person name="Rast P."/>
            <person name="Oberbeckmann S."/>
            <person name="Bunk B."/>
            <person name="Jeske O."/>
            <person name="Meyerdierks A."/>
            <person name="Storesund J.E."/>
            <person name="Kallscheuer N."/>
            <person name="Luecker S."/>
            <person name="Lage O.M."/>
            <person name="Pohl T."/>
            <person name="Merkel B.J."/>
            <person name="Hornburger P."/>
            <person name="Mueller R.-W."/>
            <person name="Bruemmer F."/>
            <person name="Labrenz M."/>
            <person name="Spormann A.M."/>
            <person name="Op den Camp H."/>
            <person name="Overmann J."/>
            <person name="Amann R."/>
            <person name="Jetten M.S.M."/>
            <person name="Mascher T."/>
            <person name="Medema M.H."/>
            <person name="Devos D.P."/>
            <person name="Kaster A.-K."/>
            <person name="Ovreas L."/>
            <person name="Rohde M."/>
            <person name="Galperin M.Y."/>
            <person name="Jogler C."/>
        </authorList>
    </citation>
    <scope>NUCLEOTIDE SEQUENCE [LARGE SCALE GENOMIC DNA]</scope>
    <source>
        <strain evidence="6 7">Spa11</strain>
    </source>
</reference>
<dbReference type="GO" id="GO:0006352">
    <property type="term" value="P:DNA-templated transcription initiation"/>
    <property type="evidence" value="ECO:0007669"/>
    <property type="project" value="InterPro"/>
</dbReference>
<keyword evidence="7" id="KW-1185">Reference proteome</keyword>
<dbReference type="NCBIfam" id="TIGR02937">
    <property type="entry name" value="sigma70-ECF"/>
    <property type="match status" value="1"/>
</dbReference>
<dbReference type="Gene3D" id="1.10.1740.10">
    <property type="match status" value="1"/>
</dbReference>
<dbReference type="EMBL" id="CP036349">
    <property type="protein sequence ID" value="QDV73968.1"/>
    <property type="molecule type" value="Genomic_DNA"/>
</dbReference>
<dbReference type="InterPro" id="IPR039425">
    <property type="entry name" value="RNA_pol_sigma-70-like"/>
</dbReference>
<keyword evidence="4" id="KW-0804">Transcription</keyword>
<dbReference type="Gene3D" id="1.10.10.10">
    <property type="entry name" value="Winged helix-like DNA-binding domain superfamily/Winged helix DNA-binding domain"/>
    <property type="match status" value="1"/>
</dbReference>
<dbReference type="InterPro" id="IPR014331">
    <property type="entry name" value="RNA_pol_sigma70_ECF_RHOBA"/>
</dbReference>
<dbReference type="Proteomes" id="UP000316426">
    <property type="component" value="Chromosome"/>
</dbReference>
<evidence type="ECO:0000259" key="5">
    <source>
        <dbReference type="Pfam" id="PF04542"/>
    </source>
</evidence>
<dbReference type="InterPro" id="IPR013325">
    <property type="entry name" value="RNA_pol_sigma_r2"/>
</dbReference>
<accession>A0A518K847</accession>
<dbReference type="PANTHER" id="PTHR43133">
    <property type="entry name" value="RNA POLYMERASE ECF-TYPE SIGMA FACTO"/>
    <property type="match status" value="1"/>
</dbReference>
<evidence type="ECO:0000313" key="6">
    <source>
        <dbReference type="EMBL" id="QDV73968.1"/>
    </source>
</evidence>
<proteinExistence type="inferred from homology"/>
<dbReference type="KEGG" id="bmei:Spa11_21670"/>
<dbReference type="InterPro" id="IPR013324">
    <property type="entry name" value="RNA_pol_sigma_r3/r4-like"/>
</dbReference>
<organism evidence="6 7">
    <name type="scientific">Botrimarina mediterranea</name>
    <dbReference type="NCBI Taxonomy" id="2528022"/>
    <lineage>
        <taxon>Bacteria</taxon>
        <taxon>Pseudomonadati</taxon>
        <taxon>Planctomycetota</taxon>
        <taxon>Planctomycetia</taxon>
        <taxon>Pirellulales</taxon>
        <taxon>Lacipirellulaceae</taxon>
        <taxon>Botrimarina</taxon>
    </lineage>
</organism>
<sequence>MCGLYHAIPQNGLGVDRKVFSRCRASGGTKTMASGDGPNEPLDATRREDEFLTLFAQSQRGLHAYILAMVYDPNTAADLLQETNIVLWRKFDQFQLGTNFFAWAREIARLAVMRHRQVTSRGIATLDPHLIEELAERVAEMSDNGSRDALSGCLQRLKDDDRELVVARYRPGASVNGLAARLGRTENSVSQSLRRIRRVLADCVQRTLSAEERLSQG</sequence>
<dbReference type="InterPro" id="IPR007627">
    <property type="entry name" value="RNA_pol_sigma70_r2"/>
</dbReference>
<dbReference type="GO" id="GO:0016987">
    <property type="term" value="F:sigma factor activity"/>
    <property type="evidence" value="ECO:0007669"/>
    <property type="project" value="UniProtKB-KW"/>
</dbReference>
<protein>
    <submittedName>
        <fullName evidence="6">RNA polymerase sigma factor</fullName>
    </submittedName>
</protein>
<dbReference type="PANTHER" id="PTHR43133:SF51">
    <property type="entry name" value="RNA POLYMERASE SIGMA FACTOR"/>
    <property type="match status" value="1"/>
</dbReference>
<feature type="domain" description="RNA polymerase sigma-70 region 2" evidence="5">
    <location>
        <begin position="54"/>
        <end position="116"/>
    </location>
</feature>
<keyword evidence="2" id="KW-0805">Transcription regulation</keyword>
<dbReference type="InterPro" id="IPR014284">
    <property type="entry name" value="RNA_pol_sigma-70_dom"/>
</dbReference>
<name>A0A518K847_9BACT</name>
<dbReference type="SUPFAM" id="SSF88946">
    <property type="entry name" value="Sigma2 domain of RNA polymerase sigma factors"/>
    <property type="match status" value="1"/>
</dbReference>
<evidence type="ECO:0000256" key="3">
    <source>
        <dbReference type="ARBA" id="ARBA00023082"/>
    </source>
</evidence>
<evidence type="ECO:0000256" key="2">
    <source>
        <dbReference type="ARBA" id="ARBA00023015"/>
    </source>
</evidence>